<keyword evidence="3" id="KW-1185">Reference proteome</keyword>
<sequence>MCLIPYAASGAKDQPKPVMQSGQELLRNAIAVLRCCISFCHLYEVSYFVKPS</sequence>
<dbReference type="AlphaFoldDB" id="A0A9D4KPL5"/>
<evidence type="ECO:0000313" key="1">
    <source>
        <dbReference type="EMBL" id="KAH3843501.1"/>
    </source>
</evidence>
<evidence type="ECO:0000313" key="3">
    <source>
        <dbReference type="Proteomes" id="UP000828390"/>
    </source>
</evidence>
<dbReference type="Proteomes" id="UP000828390">
    <property type="component" value="Unassembled WGS sequence"/>
</dbReference>
<gene>
    <name evidence="1" type="ORF">DPMN_117020</name>
    <name evidence="2" type="ORF">DPMN_117125</name>
</gene>
<protein>
    <submittedName>
        <fullName evidence="1">Uncharacterized protein</fullName>
    </submittedName>
</protein>
<dbReference type="EMBL" id="JAIWYP010000004">
    <property type="protein sequence ID" value="KAH3843501.1"/>
    <property type="molecule type" value="Genomic_DNA"/>
</dbReference>
<accession>A0A9D4KPL5</accession>
<name>A0A9D4KPL5_DREPO</name>
<proteinExistence type="predicted"/>
<reference evidence="1" key="2">
    <citation type="submission" date="2020-11" db="EMBL/GenBank/DDBJ databases">
        <authorList>
            <person name="McCartney M.A."/>
            <person name="Auch B."/>
            <person name="Kono T."/>
            <person name="Mallez S."/>
            <person name="Becker A."/>
            <person name="Gohl D.M."/>
            <person name="Silverstein K.A.T."/>
            <person name="Koren S."/>
            <person name="Bechman K.B."/>
            <person name="Herman A."/>
            <person name="Abrahante J.E."/>
            <person name="Garbe J."/>
        </authorList>
    </citation>
    <scope>NUCLEOTIDE SEQUENCE</scope>
    <source>
        <strain evidence="1">Duluth1</strain>
        <tissue evidence="1">Whole animal</tissue>
    </source>
</reference>
<organism evidence="1 3">
    <name type="scientific">Dreissena polymorpha</name>
    <name type="common">Zebra mussel</name>
    <name type="synonym">Mytilus polymorpha</name>
    <dbReference type="NCBI Taxonomy" id="45954"/>
    <lineage>
        <taxon>Eukaryota</taxon>
        <taxon>Metazoa</taxon>
        <taxon>Spiralia</taxon>
        <taxon>Lophotrochozoa</taxon>
        <taxon>Mollusca</taxon>
        <taxon>Bivalvia</taxon>
        <taxon>Autobranchia</taxon>
        <taxon>Heteroconchia</taxon>
        <taxon>Euheterodonta</taxon>
        <taxon>Imparidentia</taxon>
        <taxon>Neoheterodontei</taxon>
        <taxon>Myida</taxon>
        <taxon>Dreissenoidea</taxon>
        <taxon>Dreissenidae</taxon>
        <taxon>Dreissena</taxon>
    </lineage>
</organism>
<comment type="caution">
    <text evidence="1">The sequence shown here is derived from an EMBL/GenBank/DDBJ whole genome shotgun (WGS) entry which is preliminary data.</text>
</comment>
<dbReference type="EMBL" id="JAIWYP010000004">
    <property type="protein sequence ID" value="KAH3843603.1"/>
    <property type="molecule type" value="Genomic_DNA"/>
</dbReference>
<reference evidence="1" key="1">
    <citation type="journal article" date="2019" name="bioRxiv">
        <title>The Genome of the Zebra Mussel, Dreissena polymorpha: A Resource for Invasive Species Research.</title>
        <authorList>
            <person name="McCartney M.A."/>
            <person name="Auch B."/>
            <person name="Kono T."/>
            <person name="Mallez S."/>
            <person name="Zhang Y."/>
            <person name="Obille A."/>
            <person name="Becker A."/>
            <person name="Abrahante J.E."/>
            <person name="Garbe J."/>
            <person name="Badalamenti J.P."/>
            <person name="Herman A."/>
            <person name="Mangelson H."/>
            <person name="Liachko I."/>
            <person name="Sullivan S."/>
            <person name="Sone E.D."/>
            <person name="Koren S."/>
            <person name="Silverstein K.A.T."/>
            <person name="Beckman K.B."/>
            <person name="Gohl D.M."/>
        </authorList>
    </citation>
    <scope>NUCLEOTIDE SEQUENCE</scope>
    <source>
        <strain evidence="1">Duluth1</strain>
        <tissue evidence="1">Whole animal</tissue>
    </source>
</reference>
<evidence type="ECO:0000313" key="2">
    <source>
        <dbReference type="EMBL" id="KAH3843603.1"/>
    </source>
</evidence>